<feature type="domain" description="N-acetyltransferase" evidence="11">
    <location>
        <begin position="410"/>
        <end position="597"/>
    </location>
</feature>
<feature type="binding site" evidence="9">
    <location>
        <position position="198"/>
    </location>
    <ligand>
        <name>ATP</name>
        <dbReference type="ChEBI" id="CHEBI:30616"/>
    </ligand>
</feature>
<sequence>MLGAMFDTSTLNNLCDRLSARRHRALLWIAAPVGQAIPRAHALWQARGWQAPLWLGPDPGLSGIAALPVAKARTRLGGEHDLVIVDAVSPQAGFDPDAFGAISGTLRAGGLMVLLTPETWCLGAPGPDADYARLAAWPHTAESLNARFLARLSRRLIESPHVLRWWSGEHLSELDLPEADVMATATPPDDQACLTHDQARAVGRLTRLRRRRPLVLTADRGRGKSAALGIAAARRLQHGERCLWITAPRPAAVEPLFERLMALLPEGRREGNAFRVVIEGASAEVRFLALDVLLEALQAPDIDARSPPTLFVDEAAAIPAPLLGRWLNAFPRIAFATTVHGYEGTGRGFALRFRGRLARETPDWRELHLVQPVRWAEGDPLEAVTRDLLLLEAEPADDVRAAEALFAHPMRIVPLDRNRLASDDACLSELFGLLVQAHYRTTPADLRQLLDGPGTHLLAAYAGGVCVGVCQASEEGGFPADLALAIALGQRRPRGHLLAQSLAAHAGHVAAAEARWCRITRIAVHPAARRRGVGRSLVETLAQQMQDRGIARLGVSFGAEVSLVAFWRSLGFVSLRLGLSREASSGEHALMMGRALDAPAAIELACLGQEYRNLLPNLLAFELGGLEPELAAALLREGKPPVIDETTRARVAWFAQGGGELATVRPWLAMAWLAWWRDPARTRNDAELSALVGPLFQGGNGVQFAGRKAQLAHWRDLAARLLTWQETRRLEKPPLQPGNADGAGQVGDR</sequence>
<evidence type="ECO:0000313" key="13">
    <source>
        <dbReference type="Proteomes" id="UP000199040"/>
    </source>
</evidence>
<dbReference type="SUPFAM" id="SSF55729">
    <property type="entry name" value="Acyl-CoA N-acyltransferases (Nat)"/>
    <property type="match status" value="1"/>
</dbReference>
<evidence type="ECO:0000256" key="2">
    <source>
        <dbReference type="ARBA" id="ARBA00022555"/>
    </source>
</evidence>
<keyword evidence="4 9" id="KW-0819">tRNA processing</keyword>
<dbReference type="GO" id="GO:1904812">
    <property type="term" value="P:rRNA acetylation involved in maturation of SSU-rRNA"/>
    <property type="evidence" value="ECO:0007669"/>
    <property type="project" value="TreeGrafter"/>
</dbReference>
<dbReference type="CDD" id="cd04301">
    <property type="entry name" value="NAT_SF"/>
    <property type="match status" value="1"/>
</dbReference>
<comment type="function">
    <text evidence="9">Catalyzes the formation of N(4)-acetylcytidine (ac(4)C) at the wobble position of tRNA(Met), by using acetyl-CoA as an acetyl donor and ATP (or GTP).</text>
</comment>
<dbReference type="SUPFAM" id="SSF52540">
    <property type="entry name" value="P-loop containing nucleoside triphosphate hydrolases"/>
    <property type="match status" value="1"/>
</dbReference>
<dbReference type="PANTHER" id="PTHR10925:SF5">
    <property type="entry name" value="RNA CYTIDINE ACETYLTRANSFERASE"/>
    <property type="match status" value="1"/>
</dbReference>
<dbReference type="InterPro" id="IPR024914">
    <property type="entry name" value="tRNA_acetyltr_TmcA"/>
</dbReference>
<evidence type="ECO:0000259" key="11">
    <source>
        <dbReference type="PROSITE" id="PS51186"/>
    </source>
</evidence>
<keyword evidence="2 9" id="KW-0820">tRNA-binding</keyword>
<comment type="catalytic activity">
    <reaction evidence="9">
        <text>cytidine(34) in elongator tRNA(Met) + acetyl-CoA + ATP + H2O = N(4)-acetylcytidine(34) in elongator tRNA(Met) + ADP + phosphate + CoA + H(+)</text>
        <dbReference type="Rhea" id="RHEA:43788"/>
        <dbReference type="Rhea" id="RHEA-COMP:10693"/>
        <dbReference type="Rhea" id="RHEA-COMP:10694"/>
        <dbReference type="ChEBI" id="CHEBI:15377"/>
        <dbReference type="ChEBI" id="CHEBI:15378"/>
        <dbReference type="ChEBI" id="CHEBI:30616"/>
        <dbReference type="ChEBI" id="CHEBI:43474"/>
        <dbReference type="ChEBI" id="CHEBI:57287"/>
        <dbReference type="ChEBI" id="CHEBI:57288"/>
        <dbReference type="ChEBI" id="CHEBI:74900"/>
        <dbReference type="ChEBI" id="CHEBI:82748"/>
        <dbReference type="ChEBI" id="CHEBI:456216"/>
        <dbReference type="EC" id="2.3.1.193"/>
    </reaction>
</comment>
<dbReference type="InterPro" id="IPR007807">
    <property type="entry name" value="TcmA/NAT10_helicase"/>
</dbReference>
<dbReference type="GO" id="GO:0000049">
    <property type="term" value="F:tRNA binding"/>
    <property type="evidence" value="ECO:0007669"/>
    <property type="project" value="UniProtKB-UniRule"/>
</dbReference>
<keyword evidence="3 9" id="KW-0808">Transferase</keyword>
<evidence type="ECO:0000256" key="7">
    <source>
        <dbReference type="ARBA" id="ARBA00022884"/>
    </source>
</evidence>
<dbReference type="Gene3D" id="3.40.50.300">
    <property type="entry name" value="P-loop containing nucleotide triphosphate hydrolases"/>
    <property type="match status" value="1"/>
</dbReference>
<dbReference type="PANTHER" id="PTHR10925">
    <property type="entry name" value="N-ACETYLTRANSFERASE 10"/>
    <property type="match status" value="1"/>
</dbReference>
<comment type="similarity">
    <text evidence="9">Belongs to the TmcA family.</text>
</comment>
<dbReference type="GO" id="GO:0051391">
    <property type="term" value="P:tRNA acetylation"/>
    <property type="evidence" value="ECO:0007669"/>
    <property type="project" value="UniProtKB-UniRule"/>
</dbReference>
<evidence type="ECO:0000256" key="1">
    <source>
        <dbReference type="ARBA" id="ARBA00022490"/>
    </source>
</evidence>
<dbReference type="GO" id="GO:0005524">
    <property type="term" value="F:ATP binding"/>
    <property type="evidence" value="ECO:0007669"/>
    <property type="project" value="UniProtKB-UniRule"/>
</dbReference>
<dbReference type="STRING" id="442341.SAMN04487959_105180"/>
<protein>
    <recommendedName>
        <fullName evidence="9">tRNA(Met) cytidine acetyltransferase TmcA</fullName>
        <ecNumber evidence="9">2.3.1.193</ecNumber>
    </recommendedName>
</protein>
<dbReference type="GO" id="GO:0051392">
    <property type="term" value="F:tRNA cytidine N4-acetyltransferase activity"/>
    <property type="evidence" value="ECO:0007669"/>
    <property type="project" value="UniProtKB-UniRule"/>
</dbReference>
<reference evidence="12 13" key="1">
    <citation type="submission" date="2016-10" db="EMBL/GenBank/DDBJ databases">
        <authorList>
            <person name="de Groot N.N."/>
        </authorList>
    </citation>
    <scope>NUCLEOTIDE SEQUENCE [LARGE SCALE GENOMIC DNA]</scope>
    <source>
        <strain evidence="12 13">CGMCC 1.6848</strain>
    </source>
</reference>
<dbReference type="Gene3D" id="3.40.50.11040">
    <property type="match status" value="1"/>
</dbReference>
<dbReference type="InterPro" id="IPR000182">
    <property type="entry name" value="GNAT_dom"/>
</dbReference>
<proteinExistence type="inferred from homology"/>
<name>A0A1I3AWN7_9GAMM</name>
<dbReference type="GO" id="GO:1990883">
    <property type="term" value="F:18S rRNA cytidine N-acetyltransferase activity"/>
    <property type="evidence" value="ECO:0007669"/>
    <property type="project" value="TreeGrafter"/>
</dbReference>
<dbReference type="Pfam" id="PF05127">
    <property type="entry name" value="NAT10_TcmA_helicase"/>
    <property type="match status" value="1"/>
</dbReference>
<organism evidence="12 13">
    <name type="scientific">Modicisalibacter xianhensis</name>
    <dbReference type="NCBI Taxonomy" id="442341"/>
    <lineage>
        <taxon>Bacteria</taxon>
        <taxon>Pseudomonadati</taxon>
        <taxon>Pseudomonadota</taxon>
        <taxon>Gammaproteobacteria</taxon>
        <taxon>Oceanospirillales</taxon>
        <taxon>Halomonadaceae</taxon>
        <taxon>Modicisalibacter</taxon>
    </lineage>
</organism>
<comment type="caution">
    <text evidence="9">Lacks conserved residue(s) required for the propagation of feature annotation.</text>
</comment>
<accession>A0A1I3AWN7</accession>
<dbReference type="Gene3D" id="3.40.630.30">
    <property type="match status" value="1"/>
</dbReference>
<evidence type="ECO:0000256" key="10">
    <source>
        <dbReference type="SAM" id="MobiDB-lite"/>
    </source>
</evidence>
<keyword evidence="7 9" id="KW-0694">RNA-binding</keyword>
<dbReference type="GO" id="GO:0005737">
    <property type="term" value="C:cytoplasm"/>
    <property type="evidence" value="ECO:0007669"/>
    <property type="project" value="UniProtKB-SubCell"/>
</dbReference>
<feature type="binding site" evidence="9">
    <location>
        <begin position="522"/>
        <end position="524"/>
    </location>
    <ligand>
        <name>acetyl-CoA</name>
        <dbReference type="ChEBI" id="CHEBI:57288"/>
    </ligand>
</feature>
<dbReference type="Proteomes" id="UP000199040">
    <property type="component" value="Unassembled WGS sequence"/>
</dbReference>
<dbReference type="HAMAP" id="MF_01886">
    <property type="entry name" value="tRNA_acetyltr_TmcA"/>
    <property type="match status" value="1"/>
</dbReference>
<evidence type="ECO:0000256" key="8">
    <source>
        <dbReference type="ARBA" id="ARBA00023315"/>
    </source>
</evidence>
<evidence type="ECO:0000256" key="3">
    <source>
        <dbReference type="ARBA" id="ARBA00022679"/>
    </source>
</evidence>
<dbReference type="InterPro" id="IPR016181">
    <property type="entry name" value="Acyl_CoA_acyltransferase"/>
</dbReference>
<evidence type="ECO:0000256" key="5">
    <source>
        <dbReference type="ARBA" id="ARBA00022741"/>
    </source>
</evidence>
<keyword evidence="13" id="KW-1185">Reference proteome</keyword>
<dbReference type="EMBL" id="FOPY01000005">
    <property type="protein sequence ID" value="SFH54176.1"/>
    <property type="molecule type" value="Genomic_DNA"/>
</dbReference>
<dbReference type="EC" id="2.3.1.193" evidence="9"/>
<feature type="region of interest" description="Disordered" evidence="10">
    <location>
        <begin position="729"/>
        <end position="749"/>
    </location>
</feature>
<dbReference type="InterPro" id="IPR032672">
    <property type="entry name" value="TmcA/NAT10/Kre33"/>
</dbReference>
<dbReference type="Pfam" id="PF00583">
    <property type="entry name" value="Acetyltransf_1"/>
    <property type="match status" value="1"/>
</dbReference>
<gene>
    <name evidence="9" type="primary">tmcA</name>
    <name evidence="12" type="ORF">SAMN04487959_105180</name>
</gene>
<comment type="subcellular location">
    <subcellularLocation>
        <location evidence="9">Cytoplasm</location>
    </subcellularLocation>
</comment>
<keyword evidence="8 9" id="KW-0012">Acyltransferase</keyword>
<evidence type="ECO:0000256" key="9">
    <source>
        <dbReference type="HAMAP-Rule" id="MF_01886"/>
    </source>
</evidence>
<evidence type="ECO:0000256" key="6">
    <source>
        <dbReference type="ARBA" id="ARBA00022840"/>
    </source>
</evidence>
<dbReference type="PROSITE" id="PS51186">
    <property type="entry name" value="GNAT"/>
    <property type="match status" value="1"/>
</dbReference>
<keyword evidence="1 9" id="KW-0963">Cytoplasm</keyword>
<evidence type="ECO:0000313" key="12">
    <source>
        <dbReference type="EMBL" id="SFH54176.1"/>
    </source>
</evidence>
<dbReference type="Pfam" id="PF08351">
    <property type="entry name" value="TmcA_N"/>
    <property type="match status" value="1"/>
</dbReference>
<dbReference type="GO" id="GO:0002101">
    <property type="term" value="P:tRNA wobble cytosine modification"/>
    <property type="evidence" value="ECO:0007669"/>
    <property type="project" value="UniProtKB-UniRule"/>
</dbReference>
<dbReference type="AlphaFoldDB" id="A0A1I3AWN7"/>
<keyword evidence="5 9" id="KW-0547">Nucleotide-binding</keyword>
<evidence type="ECO:0000256" key="4">
    <source>
        <dbReference type="ARBA" id="ARBA00022694"/>
    </source>
</evidence>
<keyword evidence="6 9" id="KW-0067">ATP-binding</keyword>
<feature type="binding site" evidence="9">
    <location>
        <position position="374"/>
    </location>
    <ligand>
        <name>ATP</name>
        <dbReference type="ChEBI" id="CHEBI:30616"/>
    </ligand>
</feature>
<dbReference type="InterPro" id="IPR027417">
    <property type="entry name" value="P-loop_NTPase"/>
</dbReference>
<dbReference type="InterPro" id="IPR013562">
    <property type="entry name" value="TmcA/NAT10_N"/>
</dbReference>